<evidence type="ECO:0000259" key="1">
    <source>
        <dbReference type="Pfam" id="PF16323"/>
    </source>
</evidence>
<feature type="domain" description="DUF5126" evidence="3">
    <location>
        <begin position="125"/>
        <end position="228"/>
    </location>
</feature>
<feature type="domain" description="DUF4959" evidence="1">
    <location>
        <begin position="19"/>
        <end position="124"/>
    </location>
</feature>
<dbReference type="InterPro" id="IPR033431">
    <property type="entry name" value="DUF5126"/>
</dbReference>
<evidence type="ECO:0000259" key="3">
    <source>
        <dbReference type="Pfam" id="PF17166"/>
    </source>
</evidence>
<dbReference type="Pfam" id="PF16323">
    <property type="entry name" value="DUF4959"/>
    <property type="match status" value="1"/>
</dbReference>
<proteinExistence type="predicted"/>
<dbReference type="Pfam" id="PF17166">
    <property type="entry name" value="DUF5126"/>
    <property type="match status" value="1"/>
</dbReference>
<dbReference type="InterPro" id="IPR008979">
    <property type="entry name" value="Galactose-bd-like_sf"/>
</dbReference>
<dbReference type="InterPro" id="IPR032164">
    <property type="entry name" value="DUF5000"/>
</dbReference>
<evidence type="ECO:0000313" key="4">
    <source>
        <dbReference type="EMBL" id="TDQ08785.1"/>
    </source>
</evidence>
<dbReference type="Gene3D" id="2.60.120.260">
    <property type="entry name" value="Galactose-binding domain-like"/>
    <property type="match status" value="1"/>
</dbReference>
<dbReference type="Pfam" id="PF16391">
    <property type="entry name" value="DUF5000"/>
    <property type="match status" value="1"/>
</dbReference>
<evidence type="ECO:0000313" key="5">
    <source>
        <dbReference type="Proteomes" id="UP000295620"/>
    </source>
</evidence>
<protein>
    <submittedName>
        <fullName evidence="4">Uncharacterized protein DUF5126</fullName>
    </submittedName>
</protein>
<dbReference type="EMBL" id="SNYC01000005">
    <property type="protein sequence ID" value="TDQ08785.1"/>
    <property type="molecule type" value="Genomic_DNA"/>
</dbReference>
<dbReference type="InterPro" id="IPR032527">
    <property type="entry name" value="DUF4959"/>
</dbReference>
<sequence>MKKLRYIFPLLLLFAVVGQGCKEELRLDHIDENAPAPQQVSNIKSEGIPGGAILTYTVPSDANLSYVKAVYEIQPGVFKEGKASFYTDTIRLEGFGDTNEYDVKVYTVGKNDKASEPLTIKVKPLTPPVQSAFKYLTLDSGFGGVKIKFQNEFQANLAIVLEADTAGNGVMIPLQTYYTKAREGSYSYRGLAPIRKTFTVYLRDRWGNKSEILTKRTTPLAEAMVPKPFTALQLPTDEYLPVEAAYPMSRMWDGLVDIWIFASRNSTVVPQWFTVDLNRPVIVSRMKVHQRSPNYTYGGGNVKRFELYGSSAPNPNGSWDSWKLLGSFTSTKPSGLPLGQNSAEDYNYGHTLGEDFELTETPLAYRYYRFKSLETYGGGGQITIAEISFWGKF</sequence>
<organism evidence="4 5">
    <name type="scientific">Pedobacter metabolipauper</name>
    <dbReference type="NCBI Taxonomy" id="425513"/>
    <lineage>
        <taxon>Bacteria</taxon>
        <taxon>Pseudomonadati</taxon>
        <taxon>Bacteroidota</taxon>
        <taxon>Sphingobacteriia</taxon>
        <taxon>Sphingobacteriales</taxon>
        <taxon>Sphingobacteriaceae</taxon>
        <taxon>Pedobacter</taxon>
    </lineage>
</organism>
<dbReference type="RefSeq" id="WP_133577129.1">
    <property type="nucleotide sequence ID" value="NZ_SNYC01000005.1"/>
</dbReference>
<dbReference type="OrthoDB" id="621114at2"/>
<dbReference type="Proteomes" id="UP000295620">
    <property type="component" value="Unassembled WGS sequence"/>
</dbReference>
<gene>
    <name evidence="4" type="ORF">ATK78_3303</name>
</gene>
<accession>A0A4R6STK1</accession>
<comment type="caution">
    <text evidence="4">The sequence shown here is derived from an EMBL/GenBank/DDBJ whole genome shotgun (WGS) entry which is preliminary data.</text>
</comment>
<keyword evidence="5" id="KW-1185">Reference proteome</keyword>
<dbReference type="PROSITE" id="PS51257">
    <property type="entry name" value="PROKAR_LIPOPROTEIN"/>
    <property type="match status" value="1"/>
</dbReference>
<dbReference type="AlphaFoldDB" id="A0A4R6STK1"/>
<feature type="domain" description="DUF5000" evidence="2">
    <location>
        <begin position="252"/>
        <end position="391"/>
    </location>
</feature>
<reference evidence="4 5" key="1">
    <citation type="submission" date="2019-03" db="EMBL/GenBank/DDBJ databases">
        <title>Genomic Encyclopedia of Archaeal and Bacterial Type Strains, Phase II (KMG-II): from individual species to whole genera.</title>
        <authorList>
            <person name="Goeker M."/>
        </authorList>
    </citation>
    <scope>NUCLEOTIDE SEQUENCE [LARGE SCALE GENOMIC DNA]</scope>
    <source>
        <strain evidence="4 5">DSM 19035</strain>
    </source>
</reference>
<evidence type="ECO:0000259" key="2">
    <source>
        <dbReference type="Pfam" id="PF16391"/>
    </source>
</evidence>
<name>A0A4R6STK1_9SPHI</name>
<dbReference type="SUPFAM" id="SSF49785">
    <property type="entry name" value="Galactose-binding domain-like"/>
    <property type="match status" value="1"/>
</dbReference>